<dbReference type="SUPFAM" id="SSF47781">
    <property type="entry name" value="RuvA domain 2-like"/>
    <property type="match status" value="1"/>
</dbReference>
<dbReference type="NCBIfam" id="TIGR00426">
    <property type="entry name" value="competence protein ComEA helix-hairpin-helix repeat region"/>
    <property type="match status" value="1"/>
</dbReference>
<dbReference type="RefSeq" id="WP_353958978.1">
    <property type="nucleotide sequence ID" value="NZ_JAUFQI010000001.1"/>
</dbReference>
<dbReference type="PANTHER" id="PTHR21180">
    <property type="entry name" value="ENDONUCLEASE/EXONUCLEASE/PHOSPHATASE FAMILY DOMAIN-CONTAINING PROTEIN 1"/>
    <property type="match status" value="1"/>
</dbReference>
<evidence type="ECO:0000256" key="1">
    <source>
        <dbReference type="SAM" id="SignalP"/>
    </source>
</evidence>
<keyword evidence="2" id="KW-0238">DNA-binding</keyword>
<evidence type="ECO:0000313" key="2">
    <source>
        <dbReference type="EMBL" id="MFC3700404.1"/>
    </source>
</evidence>
<organism evidence="2 3">
    <name type="scientific">Reinekea marina</name>
    <dbReference type="NCBI Taxonomy" id="1310421"/>
    <lineage>
        <taxon>Bacteria</taxon>
        <taxon>Pseudomonadati</taxon>
        <taxon>Pseudomonadota</taxon>
        <taxon>Gammaproteobacteria</taxon>
        <taxon>Oceanospirillales</taxon>
        <taxon>Saccharospirillaceae</taxon>
        <taxon>Reinekea</taxon>
    </lineage>
</organism>
<name>A0ABV7WPM4_9GAMM</name>
<sequence length="100" mass="10680">MKKLALMFVIVLSAIAPSMVFAESTTASSAAEEVVLFVDINLDSAEKISDLLKSIGLKKAQAIVEYREANGPFETIDDLLNVKGIGPATLEKNRAAIKVS</sequence>
<keyword evidence="1" id="KW-0732">Signal</keyword>
<dbReference type="Pfam" id="PF12836">
    <property type="entry name" value="HHH_3"/>
    <property type="match status" value="1"/>
</dbReference>
<feature type="chain" id="PRO_5045888063" evidence="1">
    <location>
        <begin position="23"/>
        <end position="100"/>
    </location>
</feature>
<dbReference type="InterPro" id="IPR004509">
    <property type="entry name" value="Competence_ComEA_HhH"/>
</dbReference>
<proteinExistence type="predicted"/>
<protein>
    <submittedName>
        <fullName evidence="2">ComEA family DNA-binding protein</fullName>
    </submittedName>
</protein>
<comment type="caution">
    <text evidence="2">The sequence shown here is derived from an EMBL/GenBank/DDBJ whole genome shotgun (WGS) entry which is preliminary data.</text>
</comment>
<dbReference type="Gene3D" id="1.10.150.280">
    <property type="entry name" value="AF1531-like domain"/>
    <property type="match status" value="1"/>
</dbReference>
<keyword evidence="3" id="KW-1185">Reference proteome</keyword>
<evidence type="ECO:0000313" key="3">
    <source>
        <dbReference type="Proteomes" id="UP001595710"/>
    </source>
</evidence>
<dbReference type="InterPro" id="IPR010994">
    <property type="entry name" value="RuvA_2-like"/>
</dbReference>
<dbReference type="GO" id="GO:0003677">
    <property type="term" value="F:DNA binding"/>
    <property type="evidence" value="ECO:0007669"/>
    <property type="project" value="UniProtKB-KW"/>
</dbReference>
<feature type="signal peptide" evidence="1">
    <location>
        <begin position="1"/>
        <end position="22"/>
    </location>
</feature>
<reference evidence="3" key="1">
    <citation type="journal article" date="2019" name="Int. J. Syst. Evol. Microbiol.">
        <title>The Global Catalogue of Microorganisms (GCM) 10K type strain sequencing project: providing services to taxonomists for standard genome sequencing and annotation.</title>
        <authorList>
            <consortium name="The Broad Institute Genomics Platform"/>
            <consortium name="The Broad Institute Genome Sequencing Center for Infectious Disease"/>
            <person name="Wu L."/>
            <person name="Ma J."/>
        </authorList>
    </citation>
    <scope>NUCLEOTIDE SEQUENCE [LARGE SCALE GENOMIC DNA]</scope>
    <source>
        <strain evidence="3">CECT 8288</strain>
    </source>
</reference>
<gene>
    <name evidence="2" type="ORF">ACFOND_02040</name>
</gene>
<dbReference type="EMBL" id="JBHRYN010000005">
    <property type="protein sequence ID" value="MFC3700404.1"/>
    <property type="molecule type" value="Genomic_DNA"/>
</dbReference>
<dbReference type="Proteomes" id="UP001595710">
    <property type="component" value="Unassembled WGS sequence"/>
</dbReference>
<dbReference type="PANTHER" id="PTHR21180:SF32">
    <property type="entry name" value="ENDONUCLEASE_EXONUCLEASE_PHOSPHATASE FAMILY DOMAIN-CONTAINING PROTEIN 1"/>
    <property type="match status" value="1"/>
</dbReference>
<dbReference type="InterPro" id="IPR051675">
    <property type="entry name" value="Endo/Exo/Phosphatase_dom_1"/>
</dbReference>
<accession>A0ABV7WPM4</accession>